<dbReference type="CDD" id="cd00041">
    <property type="entry name" value="CUB"/>
    <property type="match status" value="2"/>
</dbReference>
<proteinExistence type="predicted"/>
<dbReference type="GeneID" id="36378898"/>
<dbReference type="AlphaFoldDB" id="A0A090MY43"/>
<evidence type="ECO:0000256" key="5">
    <source>
        <dbReference type="SAM" id="Phobius"/>
    </source>
</evidence>
<dbReference type="OrthoDB" id="10020456at2759"/>
<sequence>MLYIYYSKNKIKRQFITSYYLKRGKNIFCKRFYQLILFIELFLLFLNNDLGTGNEIISSCESPNIITASKYTSGYILSPNYPSNYPSNQNCSYILTDFELENYFPSSKQCLNDYLLVVVIDRNSRRHYENRMCGNKLPKPIKTMQHKVEIIFVTSKMSNRRGFKIKYEFIPEENIIQPVSYLDDINKKYLKECGGKTEEGKEELTGSIQSPGYPSNYPSNSTCYWLIRVGTGKRIYIRITHLDISLTMAECDKTYLHIIDGYKHDGKPEFGISRKSTKTKMEAKYCGNELYYADEESKSFLSEGNRVIVKFVSSEKPSSEQYNKYELEGKPIGFKLRWTEVHDLVEDGMEKNCKGFTCKGGEICIDDGQNVCAQRTRLCINETLVCNGIGNCAEMDFSDEANCYSDQIVIVSTSGMIIVIILIIITIIIQRNKKVKEVNRRVETLRRNNENILSINPDAMKMSMLLNTSSFDDCQKFTSTKEIIHNGHCNKRGKPPIPVRNVSINHSNCKITNNVIKINENSNIKELDENEIWQRRSEKLFLNEPIPEILVENVLSEEGNDIDIEYIQSDCYKRGKPVLV</sequence>
<dbReference type="PANTHER" id="PTHR24251:SF37">
    <property type="entry name" value="CUB DOMAIN-CONTAINING PROTEIN"/>
    <property type="match status" value="1"/>
</dbReference>
<evidence type="ECO:0000313" key="9">
    <source>
        <dbReference type="WBParaSite" id="SRAE_2000120200.1"/>
    </source>
</evidence>
<keyword evidence="4" id="KW-0175">Coiled coil</keyword>
<evidence type="ECO:0000256" key="3">
    <source>
        <dbReference type="PROSITE-ProRule" id="PRU00059"/>
    </source>
</evidence>
<dbReference type="SUPFAM" id="SSF49854">
    <property type="entry name" value="Spermadhesin, CUB domain"/>
    <property type="match status" value="2"/>
</dbReference>
<keyword evidence="8" id="KW-1185">Reference proteome</keyword>
<comment type="caution">
    <text evidence="3">Lacks conserved residue(s) required for the propagation of feature annotation.</text>
</comment>
<keyword evidence="2" id="KW-1015">Disulfide bond</keyword>
<keyword evidence="7" id="KW-0675">Receptor</keyword>
<evidence type="ECO:0000256" key="1">
    <source>
        <dbReference type="ARBA" id="ARBA00022737"/>
    </source>
</evidence>
<feature type="coiled-coil region" evidence="4">
    <location>
        <begin position="428"/>
        <end position="455"/>
    </location>
</feature>
<feature type="domain" description="CUB" evidence="6">
    <location>
        <begin position="60"/>
        <end position="170"/>
    </location>
</feature>
<dbReference type="RefSeq" id="XP_024505734.1">
    <property type="nucleotide sequence ID" value="XM_024652125.1"/>
</dbReference>
<dbReference type="WormBase" id="SRAE_2000120200">
    <property type="protein sequence ID" value="SRP11076"/>
    <property type="gene ID" value="WBGene00261404"/>
</dbReference>
<reference evidence="7 8" key="1">
    <citation type="submission" date="2014-09" db="EMBL/GenBank/DDBJ databases">
        <authorList>
            <person name="Martin A.A."/>
        </authorList>
    </citation>
    <scope>NUCLEOTIDE SEQUENCE</scope>
    <source>
        <strain evidence="8">ED321</strain>
        <strain evidence="7">ED321 Heterogonic</strain>
    </source>
</reference>
<evidence type="ECO:0000256" key="2">
    <source>
        <dbReference type="ARBA" id="ARBA00023157"/>
    </source>
</evidence>
<dbReference type="Proteomes" id="UP000035682">
    <property type="component" value="Unplaced"/>
</dbReference>
<evidence type="ECO:0000313" key="7">
    <source>
        <dbReference type="EMBL" id="CEF66534.1"/>
    </source>
</evidence>
<accession>A0A090MY43</accession>
<dbReference type="STRING" id="34506.A0A090MY43"/>
<dbReference type="WBParaSite" id="SRAE_2000120200.1">
    <property type="protein sequence ID" value="SRAE_2000120200.1"/>
    <property type="gene ID" value="WBGene00261404"/>
</dbReference>
<evidence type="ECO:0000256" key="4">
    <source>
        <dbReference type="SAM" id="Coils"/>
    </source>
</evidence>
<keyword evidence="5" id="KW-0472">Membrane</keyword>
<gene>
    <name evidence="7 9 10" type="ORF">SRAE_2000120200</name>
</gene>
<evidence type="ECO:0000259" key="6">
    <source>
        <dbReference type="PROSITE" id="PS01180"/>
    </source>
</evidence>
<dbReference type="PROSITE" id="PS01180">
    <property type="entry name" value="CUB"/>
    <property type="match status" value="2"/>
</dbReference>
<dbReference type="OMA" id="KPLVQPM"/>
<evidence type="ECO:0000313" key="10">
    <source>
        <dbReference type="WormBase" id="SRAE_2000120200"/>
    </source>
</evidence>
<dbReference type="SMART" id="SM00042">
    <property type="entry name" value="CUB"/>
    <property type="match status" value="2"/>
</dbReference>
<dbReference type="InterPro" id="IPR035914">
    <property type="entry name" value="Sperma_CUB_dom_sf"/>
</dbReference>
<dbReference type="EMBL" id="LN609529">
    <property type="protein sequence ID" value="CEF66534.1"/>
    <property type="molecule type" value="Genomic_DNA"/>
</dbReference>
<feature type="domain" description="CUB" evidence="6">
    <location>
        <begin position="193"/>
        <end position="341"/>
    </location>
</feature>
<protein>
    <submittedName>
        <fullName evidence="7 9">CUB domain and Low-density lipoprotein (LDL) receptor class A repeat-containing protein</fullName>
    </submittedName>
</protein>
<keyword evidence="1" id="KW-0677">Repeat</keyword>
<dbReference type="Pfam" id="PF00431">
    <property type="entry name" value="CUB"/>
    <property type="match status" value="2"/>
</dbReference>
<keyword evidence="5" id="KW-1133">Transmembrane helix</keyword>
<feature type="transmembrane region" description="Helical" evidence="5">
    <location>
        <begin position="408"/>
        <end position="429"/>
    </location>
</feature>
<evidence type="ECO:0000313" key="8">
    <source>
        <dbReference type="Proteomes" id="UP000035682"/>
    </source>
</evidence>
<dbReference type="InterPro" id="IPR000859">
    <property type="entry name" value="CUB_dom"/>
</dbReference>
<dbReference type="CTD" id="36378898"/>
<keyword evidence="7" id="KW-0449">Lipoprotein</keyword>
<dbReference type="Gene3D" id="2.60.120.290">
    <property type="entry name" value="Spermadhesin, CUB domain"/>
    <property type="match status" value="2"/>
</dbReference>
<dbReference type="InterPro" id="IPR002172">
    <property type="entry name" value="LDrepeatLR_classA_rpt"/>
</dbReference>
<dbReference type="SMART" id="SM00192">
    <property type="entry name" value="LDLa"/>
    <property type="match status" value="1"/>
</dbReference>
<reference evidence="9" key="2">
    <citation type="submission" date="2020-12" db="UniProtKB">
        <authorList>
            <consortium name="WormBaseParasite"/>
        </authorList>
    </citation>
    <scope>IDENTIFICATION</scope>
</reference>
<name>A0A090MY43_STRRB</name>
<keyword evidence="5" id="KW-0812">Transmembrane</keyword>
<dbReference type="PANTHER" id="PTHR24251">
    <property type="entry name" value="OVOCHYMASE-RELATED"/>
    <property type="match status" value="1"/>
</dbReference>
<organism evidence="7">
    <name type="scientific">Strongyloides ratti</name>
    <name type="common">Parasitic roundworm</name>
    <dbReference type="NCBI Taxonomy" id="34506"/>
    <lineage>
        <taxon>Eukaryota</taxon>
        <taxon>Metazoa</taxon>
        <taxon>Ecdysozoa</taxon>
        <taxon>Nematoda</taxon>
        <taxon>Chromadorea</taxon>
        <taxon>Rhabditida</taxon>
        <taxon>Tylenchina</taxon>
        <taxon>Panagrolaimomorpha</taxon>
        <taxon>Strongyloidoidea</taxon>
        <taxon>Strongyloididae</taxon>
        <taxon>Strongyloides</taxon>
    </lineage>
</organism>